<evidence type="ECO:0000313" key="2">
    <source>
        <dbReference type="Proteomes" id="UP001057279"/>
    </source>
</evidence>
<accession>A0ACB9UT59</accession>
<dbReference type="EMBL" id="CM043036">
    <property type="protein sequence ID" value="KAI4580657.1"/>
    <property type="molecule type" value="Genomic_DNA"/>
</dbReference>
<organism evidence="1 2">
    <name type="scientific">Ovis ammon polii x Ovis aries</name>
    <dbReference type="NCBI Taxonomy" id="2918886"/>
    <lineage>
        <taxon>Eukaryota</taxon>
        <taxon>Metazoa</taxon>
        <taxon>Chordata</taxon>
        <taxon>Craniata</taxon>
        <taxon>Vertebrata</taxon>
        <taxon>Euteleostomi</taxon>
        <taxon>Mammalia</taxon>
        <taxon>Eutheria</taxon>
        <taxon>Laurasiatheria</taxon>
        <taxon>Artiodactyla</taxon>
        <taxon>Ruminantia</taxon>
        <taxon>Pecora</taxon>
        <taxon>Bovidae</taxon>
        <taxon>Caprinae</taxon>
        <taxon>Ovis</taxon>
    </lineage>
</organism>
<proteinExistence type="predicted"/>
<dbReference type="Proteomes" id="UP001057279">
    <property type="component" value="Linkage Group LG11"/>
</dbReference>
<comment type="caution">
    <text evidence="1">The sequence shown here is derived from an EMBL/GenBank/DDBJ whole genome shotgun (WGS) entry which is preliminary data.</text>
</comment>
<gene>
    <name evidence="1" type="ORF">MJG53_010199</name>
</gene>
<reference evidence="1" key="1">
    <citation type="submission" date="2022-03" db="EMBL/GenBank/DDBJ databases">
        <title>Genomic analyses of argali, domestic sheep and their hybrids provide insights into chromosomal evolution, heterosis and genetic basis of agronomic traits.</title>
        <authorList>
            <person name="Li M."/>
        </authorList>
    </citation>
    <scope>NUCLEOTIDE SEQUENCE</scope>
    <source>
        <strain evidence="1">F1 hybrid</strain>
    </source>
</reference>
<evidence type="ECO:0000313" key="1">
    <source>
        <dbReference type="EMBL" id="KAI4580657.1"/>
    </source>
</evidence>
<sequence>MPAYETRTDSPGETPEVPQDPCQHWRGILRFRTDSTQGLRPRHRRERNPERPPRNSHWDWPFLRPPERVPEVPVKNPKIHVSTGVESSLSGPDSTQGLRPRQGRERNPERPPSNSHGDWPFLRSPERVPEVPIGKNSRRSRRISRGGALHRKGERNSRVVPPFQESPRCVSPFQRNLFSFHCLDVHAEDRLPPRWYVGQPCGKASWESLEGKPRGKDSRENHRSFDPCGGLRDTAATALEESPNACPHSRRGLTPLGRLQKYPKIHVSTGEESSGSGPDSTEGLRPRNQRKRNPERPPRNSHGDWPFLRPPERVPEVPVKNPKIHVSTGVESSLSGPDSTQGLRPRQGRERNPQRPPSNSHGDWPFLRSPERVPEVPIVEMRDPFAACSEENPGRSRRIARGGALHRKVESNSSVVPPFQESPRYLSPFRRNLFSLHCLDFHAEDRLPPQSHLGQPCGKASWERLEEKPQIPRSTRREA</sequence>
<name>A0ACB9UT59_9CETA</name>
<keyword evidence="2" id="KW-1185">Reference proteome</keyword>
<protein>
    <submittedName>
        <fullName evidence="1">Uncharacterized protein</fullName>
    </submittedName>
</protein>